<dbReference type="AlphaFoldDB" id="A0A7G9B664"/>
<keyword evidence="1" id="KW-0732">Signal</keyword>
<dbReference type="InterPro" id="IPR038765">
    <property type="entry name" value="Papain-like_cys_pep_sf"/>
</dbReference>
<evidence type="ECO:0008006" key="4">
    <source>
        <dbReference type="Google" id="ProtNLM"/>
    </source>
</evidence>
<accession>A0A7G9B664</accession>
<keyword evidence="3" id="KW-1185">Reference proteome</keyword>
<dbReference type="RefSeq" id="WP_187333564.1">
    <property type="nucleotide sequence ID" value="NZ_CP060490.1"/>
</dbReference>
<feature type="chain" id="PRO_5028920831" description="Transglutaminase-like domain-containing protein" evidence="1">
    <location>
        <begin position="24"/>
        <end position="547"/>
    </location>
</feature>
<sequence length="547" mass="59242">MKTWRTALLALALMLALSVSAYAQEGMEFYWDDEFVDLSIGNLPAENGIASISGDTGESALELMKQELTEQLAAGANPAVITNRFDSSLDGDALQRRIAALFFNTLYDNPEATFRVRTQIGEGGWVSSKKISFPISYLDVDQAQYTAAVDAAYAACISEAMTPVEKVVSAHDYLAASCQYDPYVGYGSKDYTAIDGTVYGENPAVYTSYGAFVDGNCVCQGYALAMKVLMDRAEVPCCLATSDAMNHAWNMVELNGIWYHLDVTWDDPIFPKIGDLAGTAFHKHLLLSDEEITALDHLGWTTENSVSCPSAYGGSTVWKSAGETPVFLDTREQCLYVMQGTDLAAYPVGGGFSSGSTVSSPTGAVYSAAYDDESGTYFYAASDGKVYGSALWESPLQWVYLGDTGGLEAGIAFGRETNIAEAKTLSAKFDYSTVWNCLLNVRATDPNMPVQVAWSYTLTDAASARGQYLYVRNTTGNPVRFDLYAAFYRQDGRMLRIDRIEGFTLEAEAGLETEQPLGEAPAGACEVKLFALADGVPVSESVYNLSK</sequence>
<reference evidence="2 3" key="1">
    <citation type="submission" date="2020-08" db="EMBL/GenBank/DDBJ databases">
        <authorList>
            <person name="Liu C."/>
            <person name="Sun Q."/>
        </authorList>
    </citation>
    <scope>NUCLEOTIDE SEQUENCE [LARGE SCALE GENOMIC DNA]</scope>
    <source>
        <strain evidence="2 3">NSJ-62</strain>
    </source>
</reference>
<organism evidence="2 3">
    <name type="scientific">Oscillibacter hominis</name>
    <dbReference type="NCBI Taxonomy" id="2763056"/>
    <lineage>
        <taxon>Bacteria</taxon>
        <taxon>Bacillati</taxon>
        <taxon>Bacillota</taxon>
        <taxon>Clostridia</taxon>
        <taxon>Eubacteriales</taxon>
        <taxon>Oscillospiraceae</taxon>
        <taxon>Oscillibacter</taxon>
    </lineage>
</organism>
<evidence type="ECO:0000256" key="1">
    <source>
        <dbReference type="SAM" id="SignalP"/>
    </source>
</evidence>
<name>A0A7G9B664_9FIRM</name>
<evidence type="ECO:0000313" key="3">
    <source>
        <dbReference type="Proteomes" id="UP000515960"/>
    </source>
</evidence>
<dbReference type="Proteomes" id="UP000515960">
    <property type="component" value="Chromosome"/>
</dbReference>
<protein>
    <recommendedName>
        <fullName evidence="4">Transglutaminase-like domain-containing protein</fullName>
    </recommendedName>
</protein>
<feature type="signal peptide" evidence="1">
    <location>
        <begin position="1"/>
        <end position="23"/>
    </location>
</feature>
<proteinExistence type="predicted"/>
<dbReference type="EMBL" id="CP060490">
    <property type="protein sequence ID" value="QNL45045.1"/>
    <property type="molecule type" value="Genomic_DNA"/>
</dbReference>
<dbReference type="SUPFAM" id="SSF54001">
    <property type="entry name" value="Cysteine proteinases"/>
    <property type="match status" value="1"/>
</dbReference>
<dbReference type="KEGG" id="ohi:H8790_03125"/>
<evidence type="ECO:0000313" key="2">
    <source>
        <dbReference type="EMBL" id="QNL45045.1"/>
    </source>
</evidence>
<gene>
    <name evidence="2" type="ORF">H8790_03125</name>
</gene>
<dbReference type="Gene3D" id="3.10.620.30">
    <property type="match status" value="1"/>
</dbReference>